<keyword evidence="1" id="KW-1133">Transmembrane helix</keyword>
<comment type="caution">
    <text evidence="2">The sequence shown here is derived from an EMBL/GenBank/DDBJ whole genome shotgun (WGS) entry which is preliminary data.</text>
</comment>
<feature type="transmembrane region" description="Helical" evidence="1">
    <location>
        <begin position="52"/>
        <end position="70"/>
    </location>
</feature>
<dbReference type="EMBL" id="JACVVK020000048">
    <property type="protein sequence ID" value="KAK7498893.1"/>
    <property type="molecule type" value="Genomic_DNA"/>
</dbReference>
<keyword evidence="1" id="KW-0472">Membrane</keyword>
<accession>A0ABD0LHJ9</accession>
<evidence type="ECO:0000256" key="1">
    <source>
        <dbReference type="SAM" id="Phobius"/>
    </source>
</evidence>
<gene>
    <name evidence="2" type="ORF">BaRGS_00009985</name>
</gene>
<proteinExistence type="predicted"/>
<dbReference type="AlphaFoldDB" id="A0ABD0LHJ9"/>
<keyword evidence="1" id="KW-0812">Transmembrane</keyword>
<evidence type="ECO:0000313" key="2">
    <source>
        <dbReference type="EMBL" id="KAK7498893.1"/>
    </source>
</evidence>
<keyword evidence="3" id="KW-1185">Reference proteome</keyword>
<name>A0ABD0LHJ9_9CAEN</name>
<protein>
    <submittedName>
        <fullName evidence="2">Uncharacterized protein</fullName>
    </submittedName>
</protein>
<evidence type="ECO:0000313" key="3">
    <source>
        <dbReference type="Proteomes" id="UP001519460"/>
    </source>
</evidence>
<dbReference type="Proteomes" id="UP001519460">
    <property type="component" value="Unassembled WGS sequence"/>
</dbReference>
<reference evidence="2 3" key="1">
    <citation type="journal article" date="2023" name="Sci. Data">
        <title>Genome assembly of the Korean intertidal mud-creeper Batillaria attramentaria.</title>
        <authorList>
            <person name="Patra A.K."/>
            <person name="Ho P.T."/>
            <person name="Jun S."/>
            <person name="Lee S.J."/>
            <person name="Kim Y."/>
            <person name="Won Y.J."/>
        </authorList>
    </citation>
    <scope>NUCLEOTIDE SEQUENCE [LARGE SCALE GENOMIC DNA]</scope>
    <source>
        <strain evidence="2">Wonlab-2016</strain>
    </source>
</reference>
<sequence length="159" mass="17844">MVMQFSVSECVGVMLVPNQLRTSTSAVARVYRTRVLNWLRQLRMSPTTRSSVTLVVVGDVFLIAVLYLIADNQQSVNQSYVTVADGMRGVCGRPGTECKHRKENHFAWRGHFAKTSKATERPSVSPFRSALVLRQGRATFLRASLTDGVRMRQLTLRVT</sequence>
<organism evidence="2 3">
    <name type="scientific">Batillaria attramentaria</name>
    <dbReference type="NCBI Taxonomy" id="370345"/>
    <lineage>
        <taxon>Eukaryota</taxon>
        <taxon>Metazoa</taxon>
        <taxon>Spiralia</taxon>
        <taxon>Lophotrochozoa</taxon>
        <taxon>Mollusca</taxon>
        <taxon>Gastropoda</taxon>
        <taxon>Caenogastropoda</taxon>
        <taxon>Sorbeoconcha</taxon>
        <taxon>Cerithioidea</taxon>
        <taxon>Batillariidae</taxon>
        <taxon>Batillaria</taxon>
    </lineage>
</organism>